<dbReference type="KEGG" id="mbe:MBM_08344"/>
<evidence type="ECO:0000256" key="1">
    <source>
        <dbReference type="SAM" id="MobiDB-lite"/>
    </source>
</evidence>
<dbReference type="HOGENOM" id="CLU_376452_0_0_1"/>
<keyword evidence="3" id="KW-1185">Reference proteome</keyword>
<feature type="region of interest" description="Disordered" evidence="1">
    <location>
        <begin position="563"/>
        <end position="587"/>
    </location>
</feature>
<dbReference type="InParanoid" id="K1WLB7"/>
<reference evidence="2 3" key="1">
    <citation type="journal article" date="2012" name="BMC Genomics">
        <title>Sequencing the genome of Marssonina brunnea reveals fungus-poplar co-evolution.</title>
        <authorList>
            <person name="Zhu S."/>
            <person name="Cao Y.-Z."/>
            <person name="Jiang C."/>
            <person name="Tan B.-Y."/>
            <person name="Wang Z."/>
            <person name="Feng S."/>
            <person name="Zhang L."/>
            <person name="Su X.-H."/>
            <person name="Brejova B."/>
            <person name="Vinar T."/>
            <person name="Xu M."/>
            <person name="Wang M.-X."/>
            <person name="Zhang S.-G."/>
            <person name="Huang M.-R."/>
            <person name="Wu R."/>
            <person name="Zhou Y."/>
        </authorList>
    </citation>
    <scope>NUCLEOTIDE SEQUENCE [LARGE SCALE GENOMIC DNA]</scope>
    <source>
        <strain evidence="2 3">MB_m1</strain>
    </source>
</reference>
<gene>
    <name evidence="2" type="ORF">MBM_08344</name>
</gene>
<dbReference type="EMBL" id="JH921449">
    <property type="protein sequence ID" value="EKD13626.1"/>
    <property type="molecule type" value="Genomic_DNA"/>
</dbReference>
<accession>K1WLB7</accession>
<protein>
    <submittedName>
        <fullName evidence="2">Uncharacterized protein</fullName>
    </submittedName>
</protein>
<organism evidence="2 3">
    <name type="scientific">Marssonina brunnea f. sp. multigermtubi (strain MB_m1)</name>
    <name type="common">Marssonina leaf spot fungus</name>
    <dbReference type="NCBI Taxonomy" id="1072389"/>
    <lineage>
        <taxon>Eukaryota</taxon>
        <taxon>Fungi</taxon>
        <taxon>Dikarya</taxon>
        <taxon>Ascomycota</taxon>
        <taxon>Pezizomycotina</taxon>
        <taxon>Leotiomycetes</taxon>
        <taxon>Helotiales</taxon>
        <taxon>Drepanopezizaceae</taxon>
        <taxon>Drepanopeziza</taxon>
    </lineage>
</organism>
<evidence type="ECO:0000313" key="2">
    <source>
        <dbReference type="EMBL" id="EKD13626.1"/>
    </source>
</evidence>
<sequence length="737" mass="82042">MVRSSSLLSGSFLTNRKGWSGFQKAANTLCFAVDIEAAACLFAFQNDLQQQLTPGKPFNQLEMAGRSLYTRPHMDSRWKFQGFTRSFHPQTQDGVSAHLLEACELTEMASSDPGRQPLLQVLEALTTFLIFKGRVIAAANLQEAPALACFNQLTVVFNHLQWAAGGRESSSTIGNDQQKAANQSDPWLFLLLLRNTFIDILLRTRNHSCTLSLAKFALIWRKLMSHNIFFSENHSISPLLSDRPSASTPTSISLSNIHILIQDPNLYPASKPKSISLSNIQNTCPSTTILLPLVYQYTYTYMSFCLENFLPRFGLRLCLCLGNFLRPNNVESLASLTLSALAGIATLVVPSAPGGKSPMEREIGAGTGTGSPPQARPRLGPGESQREDKIITSPSPYLERRGCSAGRRYQISGPHCPVSMVKTSLSCSISQDLTVLPLWSDLTVLSLWSRPHCLAPYPRTSLICLYGQDLNFDLNPDKVIMEQPTPAKGFRYPRRAPLTAAQLVLFSWQKNCIPDGELISFAWFLGPEERELTLYDRKLADLGAEQVSRLPILLPVWLGNPKPGNRPLGPSNPKPVKPQPSSGVSDMETTYRQQRLIRMISKRLLIAYPKKWMTSTFACESHLPRKKGEGGKMHILVAMQKLMPEREFRRLIILIRDLEAGIELSNLYFQLHRRDICAYRDQRSGSAKKNASRPGRKRNFLTFPQDQEGVASAFLQGEINLLATAGARTGTGTCLFR</sequence>
<dbReference type="Proteomes" id="UP000006753">
    <property type="component" value="Unassembled WGS sequence"/>
</dbReference>
<dbReference type="AlphaFoldDB" id="K1WLB7"/>
<feature type="region of interest" description="Disordered" evidence="1">
    <location>
        <begin position="353"/>
        <end position="391"/>
    </location>
</feature>
<evidence type="ECO:0000313" key="3">
    <source>
        <dbReference type="Proteomes" id="UP000006753"/>
    </source>
</evidence>
<proteinExistence type="predicted"/>
<name>K1WLB7_MARBU</name>